<evidence type="ECO:0000256" key="1">
    <source>
        <dbReference type="SAM" id="MobiDB-lite"/>
    </source>
</evidence>
<evidence type="ECO:0000256" key="2">
    <source>
        <dbReference type="SAM" id="Phobius"/>
    </source>
</evidence>
<dbReference type="RefSeq" id="WP_209742985.1">
    <property type="nucleotide sequence ID" value="NZ_JBHSMH010000005.1"/>
</dbReference>
<keyword evidence="2" id="KW-0472">Membrane</keyword>
<gene>
    <name evidence="4" type="ORF">ACFPPD_03015</name>
</gene>
<feature type="signal peptide" evidence="3">
    <location>
        <begin position="1"/>
        <end position="24"/>
    </location>
</feature>
<feature type="transmembrane region" description="Helical" evidence="2">
    <location>
        <begin position="82"/>
        <end position="101"/>
    </location>
</feature>
<keyword evidence="2" id="KW-0812">Transmembrane</keyword>
<sequence length="145" mass="15330">MWKKVFLVLSLVAFTVVVTVPANSVDAKPRSFSSGKKSFSKTPAQSQDSVSKSSTTNTSSASSTGGTTNKGFFSGGSFMKGMMIGGLAGLMFGGMFGTGFFGNMMGFLINALALAVLIAVAVAAFNAFKRRRQQPPRTHDGPRRW</sequence>
<dbReference type="Proteomes" id="UP001596105">
    <property type="component" value="Unassembled WGS sequence"/>
</dbReference>
<dbReference type="EMBL" id="JBHSMH010000005">
    <property type="protein sequence ID" value="MFC5467673.1"/>
    <property type="molecule type" value="Genomic_DNA"/>
</dbReference>
<accession>A0ABW0LPK0</accession>
<evidence type="ECO:0000313" key="4">
    <source>
        <dbReference type="EMBL" id="MFC5467673.1"/>
    </source>
</evidence>
<feature type="compositionally biased region" description="Low complexity" evidence="1">
    <location>
        <begin position="31"/>
        <end position="41"/>
    </location>
</feature>
<feature type="compositionally biased region" description="Low complexity" evidence="1">
    <location>
        <begin position="51"/>
        <end position="66"/>
    </location>
</feature>
<keyword evidence="2" id="KW-1133">Transmembrane helix</keyword>
<feature type="region of interest" description="Disordered" evidence="1">
    <location>
        <begin position="28"/>
        <end position="66"/>
    </location>
</feature>
<proteinExistence type="predicted"/>
<feature type="transmembrane region" description="Helical" evidence="2">
    <location>
        <begin position="108"/>
        <end position="128"/>
    </location>
</feature>
<reference evidence="5" key="1">
    <citation type="journal article" date="2019" name="Int. J. Syst. Evol. Microbiol.">
        <title>The Global Catalogue of Microorganisms (GCM) 10K type strain sequencing project: providing services to taxonomists for standard genome sequencing and annotation.</title>
        <authorList>
            <consortium name="The Broad Institute Genomics Platform"/>
            <consortium name="The Broad Institute Genome Sequencing Center for Infectious Disease"/>
            <person name="Wu L."/>
            <person name="Ma J."/>
        </authorList>
    </citation>
    <scope>NUCLEOTIDE SEQUENCE [LARGE SCALE GENOMIC DNA]</scope>
    <source>
        <strain evidence="5">CCUG 57113</strain>
    </source>
</reference>
<organism evidence="4 5">
    <name type="scientific">Cohnella suwonensis</name>
    <dbReference type="NCBI Taxonomy" id="696072"/>
    <lineage>
        <taxon>Bacteria</taxon>
        <taxon>Bacillati</taxon>
        <taxon>Bacillota</taxon>
        <taxon>Bacilli</taxon>
        <taxon>Bacillales</taxon>
        <taxon>Paenibacillaceae</taxon>
        <taxon>Cohnella</taxon>
    </lineage>
</organism>
<protein>
    <recommendedName>
        <fullName evidence="6">Import inner membrane translocase subunit Tim44</fullName>
    </recommendedName>
</protein>
<keyword evidence="3" id="KW-0732">Signal</keyword>
<name>A0ABW0LPK0_9BACL</name>
<comment type="caution">
    <text evidence="4">The sequence shown here is derived from an EMBL/GenBank/DDBJ whole genome shotgun (WGS) entry which is preliminary data.</text>
</comment>
<evidence type="ECO:0000313" key="5">
    <source>
        <dbReference type="Proteomes" id="UP001596105"/>
    </source>
</evidence>
<evidence type="ECO:0008006" key="6">
    <source>
        <dbReference type="Google" id="ProtNLM"/>
    </source>
</evidence>
<keyword evidence="5" id="KW-1185">Reference proteome</keyword>
<evidence type="ECO:0000256" key="3">
    <source>
        <dbReference type="SAM" id="SignalP"/>
    </source>
</evidence>
<feature type="chain" id="PRO_5045771123" description="Import inner membrane translocase subunit Tim44" evidence="3">
    <location>
        <begin position="25"/>
        <end position="145"/>
    </location>
</feature>